<keyword evidence="3" id="KW-1185">Reference proteome</keyword>
<reference evidence="3" key="1">
    <citation type="submission" date="2022-10" db="EMBL/GenBank/DDBJ databases">
        <title>Genome assembly of Pristionchus species.</title>
        <authorList>
            <person name="Yoshida K."/>
            <person name="Sommer R.J."/>
        </authorList>
    </citation>
    <scope>NUCLEOTIDE SEQUENCE [LARGE SCALE GENOMIC DNA]</scope>
    <source>
        <strain evidence="3">RS5460</strain>
    </source>
</reference>
<dbReference type="EMBL" id="BTRK01000004">
    <property type="protein sequence ID" value="GMR46565.1"/>
    <property type="molecule type" value="Genomic_DNA"/>
</dbReference>
<organism evidence="1 3">
    <name type="scientific">Pristionchus mayeri</name>
    <dbReference type="NCBI Taxonomy" id="1317129"/>
    <lineage>
        <taxon>Eukaryota</taxon>
        <taxon>Metazoa</taxon>
        <taxon>Ecdysozoa</taxon>
        <taxon>Nematoda</taxon>
        <taxon>Chromadorea</taxon>
        <taxon>Rhabditida</taxon>
        <taxon>Rhabditina</taxon>
        <taxon>Diplogasteromorpha</taxon>
        <taxon>Diplogasteroidea</taxon>
        <taxon>Neodiplogasteridae</taxon>
        <taxon>Pristionchus</taxon>
    </lineage>
</organism>
<evidence type="ECO:0008006" key="4">
    <source>
        <dbReference type="Google" id="ProtNLM"/>
    </source>
</evidence>
<proteinExistence type="predicted"/>
<dbReference type="Proteomes" id="UP001328107">
    <property type="component" value="Unassembled WGS sequence"/>
</dbReference>
<accession>A0AAN5CLC0</accession>
<feature type="non-terminal residue" evidence="1">
    <location>
        <position position="90"/>
    </location>
</feature>
<evidence type="ECO:0000313" key="2">
    <source>
        <dbReference type="EMBL" id="GMR46566.1"/>
    </source>
</evidence>
<dbReference type="EMBL" id="BTRK01000004">
    <property type="protein sequence ID" value="GMR46566.1"/>
    <property type="molecule type" value="Genomic_DNA"/>
</dbReference>
<protein>
    <recommendedName>
        <fullName evidence="4">G protein-coupled receptor</fullName>
    </recommendedName>
</protein>
<comment type="caution">
    <text evidence="1">The sequence shown here is derived from an EMBL/GenBank/DDBJ whole genome shotgun (WGS) entry which is preliminary data.</text>
</comment>
<gene>
    <name evidence="1" type="ORF">PMAYCL1PPCAC_16760</name>
    <name evidence="2" type="ORF">PMAYCL1PPCAC_16761</name>
</gene>
<sequence length="90" mass="10032">DGGPNYELYFTRHIYTRRECVLMRMVFRIDQFVVLSYIGPCTLMGAKTCHAVHCGFSLSTSISSECRPSHSIQHPYPALFLLSGVGSGSE</sequence>
<name>A0AAN5CLC0_9BILA</name>
<reference evidence="1" key="2">
    <citation type="submission" date="2023-06" db="EMBL/GenBank/DDBJ databases">
        <title>Genome assembly of Pristionchus species.</title>
        <authorList>
            <person name="Yoshida K."/>
            <person name="Sommer R.J."/>
        </authorList>
    </citation>
    <scope>NUCLEOTIDE SEQUENCE</scope>
    <source>
        <strain evidence="1 3">RS5460</strain>
    </source>
</reference>
<evidence type="ECO:0000313" key="1">
    <source>
        <dbReference type="EMBL" id="GMR46565.1"/>
    </source>
</evidence>
<feature type="non-terminal residue" evidence="1">
    <location>
        <position position="1"/>
    </location>
</feature>
<evidence type="ECO:0000313" key="3">
    <source>
        <dbReference type="Proteomes" id="UP001328107"/>
    </source>
</evidence>
<dbReference type="AlphaFoldDB" id="A0AAN5CLC0"/>